<feature type="region of interest" description="Disordered" evidence="2">
    <location>
        <begin position="698"/>
        <end position="783"/>
    </location>
</feature>
<feature type="compositionally biased region" description="Basic and acidic residues" evidence="2">
    <location>
        <begin position="702"/>
        <end position="713"/>
    </location>
</feature>
<protein>
    <submittedName>
        <fullName evidence="3">Uncharacterized protein</fullName>
    </submittedName>
</protein>
<name>A0A1Y1V9I0_9FUNG</name>
<evidence type="ECO:0000256" key="1">
    <source>
        <dbReference type="SAM" id="Coils"/>
    </source>
</evidence>
<accession>A0A1Y1V9I0</accession>
<feature type="region of interest" description="Disordered" evidence="2">
    <location>
        <begin position="499"/>
        <end position="519"/>
    </location>
</feature>
<keyword evidence="4" id="KW-1185">Reference proteome</keyword>
<feature type="compositionally biased region" description="Basic and acidic residues" evidence="2">
    <location>
        <begin position="297"/>
        <end position="310"/>
    </location>
</feature>
<feature type="compositionally biased region" description="Basic residues" evidence="2">
    <location>
        <begin position="1045"/>
        <end position="1054"/>
    </location>
</feature>
<feature type="coiled-coil region" evidence="1">
    <location>
        <begin position="363"/>
        <end position="391"/>
    </location>
</feature>
<feature type="region of interest" description="Disordered" evidence="2">
    <location>
        <begin position="139"/>
        <end position="193"/>
    </location>
</feature>
<evidence type="ECO:0000313" key="4">
    <source>
        <dbReference type="Proteomes" id="UP000193719"/>
    </source>
</evidence>
<keyword evidence="1" id="KW-0175">Coiled coil</keyword>
<feature type="compositionally biased region" description="Polar residues" evidence="2">
    <location>
        <begin position="882"/>
        <end position="896"/>
    </location>
</feature>
<feature type="compositionally biased region" description="Polar residues" evidence="2">
    <location>
        <begin position="632"/>
        <end position="650"/>
    </location>
</feature>
<dbReference type="OrthoDB" id="2155467at2759"/>
<evidence type="ECO:0000256" key="2">
    <source>
        <dbReference type="SAM" id="MobiDB-lite"/>
    </source>
</evidence>
<feature type="compositionally biased region" description="Low complexity" evidence="2">
    <location>
        <begin position="600"/>
        <end position="610"/>
    </location>
</feature>
<feature type="region of interest" description="Disordered" evidence="2">
    <location>
        <begin position="588"/>
        <end position="619"/>
    </location>
</feature>
<dbReference type="EMBL" id="MCFH01000021">
    <property type="protein sequence ID" value="ORX50401.1"/>
    <property type="molecule type" value="Genomic_DNA"/>
</dbReference>
<feature type="region of interest" description="Disordered" evidence="2">
    <location>
        <begin position="287"/>
        <end position="320"/>
    </location>
</feature>
<reference evidence="3 4" key="1">
    <citation type="submission" date="2016-08" db="EMBL/GenBank/DDBJ databases">
        <title>Genomes of anaerobic fungi encode conserved fungal cellulosomes for biomass hydrolysis.</title>
        <authorList>
            <consortium name="DOE Joint Genome Institute"/>
            <person name="Haitjema C.H."/>
            <person name="Gilmore S.P."/>
            <person name="Henske J.K."/>
            <person name="Solomon K.V."/>
            <person name="De Groot R."/>
            <person name="Kuo A."/>
            <person name="Mondo S.J."/>
            <person name="Salamov A.A."/>
            <person name="Labutti K."/>
            <person name="Zhao Z."/>
            <person name="Chiniquy J."/>
            <person name="Barry K."/>
            <person name="Brewer H.M."/>
            <person name="Purvine S.O."/>
            <person name="Wright A.T."/>
            <person name="Boxma B."/>
            <person name="Van Alen T."/>
            <person name="Hackstein J.H."/>
            <person name="Baker S.E."/>
            <person name="Grigoriev I.V."/>
            <person name="O'Malley M.A."/>
        </authorList>
    </citation>
    <scope>NUCLEOTIDE SEQUENCE [LARGE SCALE GENOMIC DNA]</scope>
    <source>
        <strain evidence="4">finn</strain>
    </source>
</reference>
<proteinExistence type="predicted"/>
<feature type="compositionally biased region" description="Basic and acidic residues" evidence="2">
    <location>
        <begin position="588"/>
        <end position="599"/>
    </location>
</feature>
<feature type="compositionally biased region" description="Basic and acidic residues" evidence="2">
    <location>
        <begin position="755"/>
        <end position="768"/>
    </location>
</feature>
<feature type="compositionally biased region" description="Low complexity" evidence="2">
    <location>
        <begin position="719"/>
        <end position="734"/>
    </location>
</feature>
<dbReference type="Proteomes" id="UP000193719">
    <property type="component" value="Unassembled WGS sequence"/>
</dbReference>
<gene>
    <name evidence="3" type="ORF">BCR36DRAFT_352650</name>
</gene>
<reference evidence="3 4" key="2">
    <citation type="submission" date="2016-08" db="EMBL/GenBank/DDBJ databases">
        <title>Pervasive Adenine N6-methylation of Active Genes in Fungi.</title>
        <authorList>
            <consortium name="DOE Joint Genome Institute"/>
            <person name="Mondo S.J."/>
            <person name="Dannebaum R.O."/>
            <person name="Kuo R.C."/>
            <person name="Labutti K."/>
            <person name="Haridas S."/>
            <person name="Kuo A."/>
            <person name="Salamov A."/>
            <person name="Ahrendt S.R."/>
            <person name="Lipzen A."/>
            <person name="Sullivan W."/>
            <person name="Andreopoulos W.B."/>
            <person name="Clum A."/>
            <person name="Lindquist E."/>
            <person name="Daum C."/>
            <person name="Ramamoorthy G.K."/>
            <person name="Gryganskyi A."/>
            <person name="Culley D."/>
            <person name="Magnuson J.K."/>
            <person name="James T.Y."/>
            <person name="O'Malley M.A."/>
            <person name="Stajich J.E."/>
            <person name="Spatafora J.W."/>
            <person name="Visel A."/>
            <person name="Grigoriev I.V."/>
        </authorList>
    </citation>
    <scope>NUCLEOTIDE SEQUENCE [LARGE SCALE GENOMIC DNA]</scope>
    <source>
        <strain evidence="4">finn</strain>
    </source>
</reference>
<sequence>MSTMSINTDNTINNLNNNMEIVETQPSPTRKIASPQKASHRRSKSFDINALNKTFSKLNVQSNKKSEKRGIDKINEIILGNNEYYIPERPTLNINTKSLARMQTNNNGFKTPTSAVDYNELLKSLDDLTSEVKSNTIKRAKHEEKRNNIDEVKNISTKTDENNSSKTDDNNIKKEGESDEEKPNEPIKPTLKHSGSFRYLLSLRKKTSNESLKDGEENNMPCFTDILQTSKNYIFNLAKKTQENNEETNITKIEEEEKKPAEITENKEIDKKEVIKIPEIKITENRRKSSEATIYKSDNDQCESTRKQESIEEDDDSFVNHGSDNSVINLYSKNRDSINLDVYMNSELFPKTPITPITPENKLDVINEGKEEEEEKKLNIEKEKLDKELKDRKKFESLALPKLPPNNYGHKKSKSEVIKLPIDKIKERSQIRRTYSKDNLDNLKDQDVEASYEILSNNKFTNDNEVERNPVRHDSIRYSNSHSVNLQDNFGNKRKSFLNHKNNNSNYLRKKQSGNRLSVNRSSINFQDINNVKDLTKPFYVKNKNFETTKATDEKGKDVYFIRRLNNINNEEETDNSSSIKLYRNTRKLSDVTSKRQRSDSTSSNFSNRSLPVMNNNKRPVQYDKFTLSPNLMKSSVPVNKSSLSRQSLSADDEDFETGKVLLSALPHEEDTLNLMTCDIERDKNIEKMMNNLEAIKNSISGEKEKSKEEGHFKPSWAKNSSSKHNSLSSNDLKTSNSEDKRTPNLENNKTPIVDNKKTPNLEDKKTPIMDNKGTPNLGTMKTPKMMEENISTENNYYVASPQRRQYQSGGLIFSKRNSSLTRFSVVSARTRHSVAQPSDVALKSKYYRYSVARNMNTYNNQNNMPIPSHHTKLCIPHFDPNSLSHQQPPQATQSTNRKDSIDSLGSQETLTMEGSLYNNRVDSSIYSNDNSRSFLFRDTRDSKVHNISNIISEIKEEEDEYIEEPPLEFDFKNENKSNDRINYQNQNNISFIQAKNNNSSENENKAEIVSKINVSEIPFLYNKEQANWETNMHTMSLYNDQNPKPKKNKKGFRKTFSIFKKSSRK</sequence>
<feature type="compositionally biased region" description="Basic and acidic residues" evidence="2">
    <location>
        <begin position="141"/>
        <end position="185"/>
    </location>
</feature>
<organism evidence="3 4">
    <name type="scientific">Piromyces finnis</name>
    <dbReference type="NCBI Taxonomy" id="1754191"/>
    <lineage>
        <taxon>Eukaryota</taxon>
        <taxon>Fungi</taxon>
        <taxon>Fungi incertae sedis</taxon>
        <taxon>Chytridiomycota</taxon>
        <taxon>Chytridiomycota incertae sedis</taxon>
        <taxon>Neocallimastigomycetes</taxon>
        <taxon>Neocallimastigales</taxon>
        <taxon>Neocallimastigaceae</taxon>
        <taxon>Piromyces</taxon>
    </lineage>
</organism>
<feature type="region of interest" description="Disordered" evidence="2">
    <location>
        <begin position="632"/>
        <end position="654"/>
    </location>
</feature>
<feature type="region of interest" description="Disordered" evidence="2">
    <location>
        <begin position="861"/>
        <end position="903"/>
    </location>
</feature>
<dbReference type="AlphaFoldDB" id="A0A1Y1V9I0"/>
<feature type="region of interest" description="Disordered" evidence="2">
    <location>
        <begin position="1040"/>
        <end position="1066"/>
    </location>
</feature>
<comment type="caution">
    <text evidence="3">The sequence shown here is derived from an EMBL/GenBank/DDBJ whole genome shotgun (WGS) entry which is preliminary data.</text>
</comment>
<evidence type="ECO:0000313" key="3">
    <source>
        <dbReference type="EMBL" id="ORX50401.1"/>
    </source>
</evidence>